<protein>
    <submittedName>
        <fullName evidence="1">Uncharacterized protein</fullName>
    </submittedName>
</protein>
<name>A0ABQ9DKG7_9PASS</name>
<dbReference type="EMBL" id="WHWB01033270">
    <property type="protein sequence ID" value="KAJ7420877.1"/>
    <property type="molecule type" value="Genomic_DNA"/>
</dbReference>
<comment type="caution">
    <text evidence="1">The sequence shown here is derived from an EMBL/GenBank/DDBJ whole genome shotgun (WGS) entry which is preliminary data.</text>
</comment>
<keyword evidence="2" id="KW-1185">Reference proteome</keyword>
<reference evidence="1" key="1">
    <citation type="submission" date="2019-10" db="EMBL/GenBank/DDBJ databases">
        <authorList>
            <person name="Soares A.E.R."/>
            <person name="Aleixo A."/>
            <person name="Schneider P."/>
            <person name="Miyaki C.Y."/>
            <person name="Schneider M.P."/>
            <person name="Mello C."/>
            <person name="Vasconcelos A.T.R."/>
        </authorList>
    </citation>
    <scope>NUCLEOTIDE SEQUENCE</scope>
    <source>
        <tissue evidence="1">Muscle</tissue>
    </source>
</reference>
<evidence type="ECO:0000313" key="2">
    <source>
        <dbReference type="Proteomes" id="UP001145742"/>
    </source>
</evidence>
<gene>
    <name evidence="1" type="ORF">WISP_46177</name>
</gene>
<dbReference type="Proteomes" id="UP001145742">
    <property type="component" value="Unassembled WGS sequence"/>
</dbReference>
<evidence type="ECO:0000313" key="1">
    <source>
        <dbReference type="EMBL" id="KAJ7420877.1"/>
    </source>
</evidence>
<accession>A0ABQ9DKG7</accession>
<sequence length="175" mass="19376">MQRSSTGLKILPRHKIRGTGNCKIKWSSDALGQPSLAFSVMPTRFASTSRAGIIEHLLKRCMFSHVSEDTLAFTGAKPSTELDEPGKILRKASPSHKADYQETLSLCCGQGQKPGDFSGFIKDMGIIISLPQLIKPPTERIFWQPETNLTRTVTDGRAFVDSINNIDFHIGKEMN</sequence>
<proteinExistence type="predicted"/>
<organism evidence="1 2">
    <name type="scientific">Willisornis vidua</name>
    <name type="common">Xingu scale-backed antbird</name>
    <dbReference type="NCBI Taxonomy" id="1566151"/>
    <lineage>
        <taxon>Eukaryota</taxon>
        <taxon>Metazoa</taxon>
        <taxon>Chordata</taxon>
        <taxon>Craniata</taxon>
        <taxon>Vertebrata</taxon>
        <taxon>Euteleostomi</taxon>
        <taxon>Archelosauria</taxon>
        <taxon>Archosauria</taxon>
        <taxon>Dinosauria</taxon>
        <taxon>Saurischia</taxon>
        <taxon>Theropoda</taxon>
        <taxon>Coelurosauria</taxon>
        <taxon>Aves</taxon>
        <taxon>Neognathae</taxon>
        <taxon>Neoaves</taxon>
        <taxon>Telluraves</taxon>
        <taxon>Australaves</taxon>
        <taxon>Passeriformes</taxon>
        <taxon>Thamnophilidae</taxon>
        <taxon>Willisornis</taxon>
    </lineage>
</organism>